<evidence type="ECO:0000256" key="5">
    <source>
        <dbReference type="ARBA" id="ARBA00023163"/>
    </source>
</evidence>
<dbReference type="Gene3D" id="1.10.10.10">
    <property type="entry name" value="Winged helix-like DNA-binding domain superfamily/Winged helix DNA-binding domain"/>
    <property type="match status" value="1"/>
</dbReference>
<name>A0A437M081_9SPHN</name>
<dbReference type="Pfam" id="PF03466">
    <property type="entry name" value="LysR_substrate"/>
    <property type="match status" value="1"/>
</dbReference>
<dbReference type="PANTHER" id="PTHR30293:SF0">
    <property type="entry name" value="NITROGEN ASSIMILATION REGULATORY PROTEIN NAC"/>
    <property type="match status" value="1"/>
</dbReference>
<dbReference type="PANTHER" id="PTHR30293">
    <property type="entry name" value="TRANSCRIPTIONAL REGULATORY PROTEIN NAC-RELATED"/>
    <property type="match status" value="1"/>
</dbReference>
<keyword evidence="4" id="KW-0010">Activator</keyword>
<organism evidence="7 8">
    <name type="scientific">Sphingomonas crocodyli</name>
    <dbReference type="NCBI Taxonomy" id="1979270"/>
    <lineage>
        <taxon>Bacteria</taxon>
        <taxon>Pseudomonadati</taxon>
        <taxon>Pseudomonadota</taxon>
        <taxon>Alphaproteobacteria</taxon>
        <taxon>Sphingomonadales</taxon>
        <taxon>Sphingomonadaceae</taxon>
        <taxon>Sphingomonas</taxon>
    </lineage>
</organism>
<evidence type="ECO:0000256" key="1">
    <source>
        <dbReference type="ARBA" id="ARBA00009437"/>
    </source>
</evidence>
<sequence>MEMRQLKYFVEISQRGSFSRAAKSLAIAQPALSRQIRLLEESLGAPLLYRNGRGVMMTAAGEIFLAYARDVLEKVERAERDIAALRGTPRGEVILGLPPSVSAVLLRRIIVALSERFPLIRLRVQEGFSGNVAEWLLAGKVDLAIIYEHHRPQSAQAERLLVEELPLVHSPSLVLPPVLTSVDLGAIPLVLPARPHGLRMVVEKRVAEHGGSLDVRFEMDSLLIMKELAIEGVAATILPVGAVTREVQEGRLAITPIVSPKITRVMALATASSRPLENTHRAVIRVIREVAGSPQGEAPAAT</sequence>
<gene>
    <name evidence="7" type="ORF">EOD43_15755</name>
</gene>
<dbReference type="Pfam" id="PF00126">
    <property type="entry name" value="HTH_1"/>
    <property type="match status" value="1"/>
</dbReference>
<evidence type="ECO:0000256" key="3">
    <source>
        <dbReference type="ARBA" id="ARBA00023125"/>
    </source>
</evidence>
<evidence type="ECO:0000259" key="6">
    <source>
        <dbReference type="PROSITE" id="PS50931"/>
    </source>
</evidence>
<dbReference type="SUPFAM" id="SSF46785">
    <property type="entry name" value="Winged helix' DNA-binding domain"/>
    <property type="match status" value="1"/>
</dbReference>
<evidence type="ECO:0000256" key="2">
    <source>
        <dbReference type="ARBA" id="ARBA00023015"/>
    </source>
</evidence>
<accession>A0A437M081</accession>
<dbReference type="GO" id="GO:0003677">
    <property type="term" value="F:DNA binding"/>
    <property type="evidence" value="ECO:0007669"/>
    <property type="project" value="UniProtKB-KW"/>
</dbReference>
<dbReference type="OrthoDB" id="7216893at2"/>
<evidence type="ECO:0000313" key="7">
    <source>
        <dbReference type="EMBL" id="RVT90986.1"/>
    </source>
</evidence>
<dbReference type="InterPro" id="IPR036390">
    <property type="entry name" value="WH_DNA-bd_sf"/>
</dbReference>
<comment type="similarity">
    <text evidence="1">Belongs to the LysR transcriptional regulatory family.</text>
</comment>
<dbReference type="FunFam" id="1.10.10.10:FF:000001">
    <property type="entry name" value="LysR family transcriptional regulator"/>
    <property type="match status" value="1"/>
</dbReference>
<dbReference type="SUPFAM" id="SSF53850">
    <property type="entry name" value="Periplasmic binding protein-like II"/>
    <property type="match status" value="1"/>
</dbReference>
<dbReference type="InterPro" id="IPR036388">
    <property type="entry name" value="WH-like_DNA-bd_sf"/>
</dbReference>
<dbReference type="EMBL" id="SACN01000002">
    <property type="protein sequence ID" value="RVT90986.1"/>
    <property type="molecule type" value="Genomic_DNA"/>
</dbReference>
<keyword evidence="8" id="KW-1185">Reference proteome</keyword>
<dbReference type="AlphaFoldDB" id="A0A437M081"/>
<protein>
    <submittedName>
        <fullName evidence="7">LysR family transcriptional regulator</fullName>
    </submittedName>
</protein>
<dbReference type="InterPro" id="IPR000847">
    <property type="entry name" value="LysR_HTH_N"/>
</dbReference>
<dbReference type="PROSITE" id="PS50931">
    <property type="entry name" value="HTH_LYSR"/>
    <property type="match status" value="1"/>
</dbReference>
<dbReference type="Proteomes" id="UP000282971">
    <property type="component" value="Unassembled WGS sequence"/>
</dbReference>
<evidence type="ECO:0000256" key="4">
    <source>
        <dbReference type="ARBA" id="ARBA00023159"/>
    </source>
</evidence>
<keyword evidence="2" id="KW-0805">Transcription regulation</keyword>
<keyword evidence="5" id="KW-0804">Transcription</keyword>
<dbReference type="InterPro" id="IPR005119">
    <property type="entry name" value="LysR_subst-bd"/>
</dbReference>
<proteinExistence type="inferred from homology"/>
<keyword evidence="3" id="KW-0238">DNA-binding</keyword>
<dbReference type="GO" id="GO:2000142">
    <property type="term" value="P:regulation of DNA-templated transcription initiation"/>
    <property type="evidence" value="ECO:0007669"/>
    <property type="project" value="TreeGrafter"/>
</dbReference>
<dbReference type="PRINTS" id="PR00039">
    <property type="entry name" value="HTHLYSR"/>
</dbReference>
<comment type="caution">
    <text evidence="7">The sequence shown here is derived from an EMBL/GenBank/DDBJ whole genome shotgun (WGS) entry which is preliminary data.</text>
</comment>
<reference evidence="7 8" key="1">
    <citation type="submission" date="2019-01" db="EMBL/GenBank/DDBJ databases">
        <authorList>
            <person name="Chen W.-M."/>
        </authorList>
    </citation>
    <scope>NUCLEOTIDE SEQUENCE [LARGE SCALE GENOMIC DNA]</scope>
    <source>
        <strain evidence="7 8">CCP-7</strain>
    </source>
</reference>
<dbReference type="GO" id="GO:0003700">
    <property type="term" value="F:DNA-binding transcription factor activity"/>
    <property type="evidence" value="ECO:0007669"/>
    <property type="project" value="InterPro"/>
</dbReference>
<evidence type="ECO:0000313" key="8">
    <source>
        <dbReference type="Proteomes" id="UP000282971"/>
    </source>
</evidence>
<dbReference type="Gene3D" id="3.40.190.10">
    <property type="entry name" value="Periplasmic binding protein-like II"/>
    <property type="match status" value="2"/>
</dbReference>
<dbReference type="RefSeq" id="WP_127745001.1">
    <property type="nucleotide sequence ID" value="NZ_SACN01000002.1"/>
</dbReference>
<feature type="domain" description="HTH lysR-type" evidence="6">
    <location>
        <begin position="1"/>
        <end position="58"/>
    </location>
</feature>